<dbReference type="AlphaFoldDB" id="A0A0W8I4B5"/>
<reference evidence="2 3" key="1">
    <citation type="submission" date="2015-12" db="EMBL/GenBank/DDBJ databases">
        <title>Serinicoccus chungangenesis strain CD08_5 genome sequencing and assembly.</title>
        <authorList>
            <person name="Chander A.M."/>
            <person name="Kaur G."/>
            <person name="Nair G.R."/>
            <person name="Dhawan D.K."/>
            <person name="Kochhar R.K."/>
            <person name="Mayilraj S."/>
            <person name="Bhadada S.K."/>
        </authorList>
    </citation>
    <scope>NUCLEOTIDE SEQUENCE [LARGE SCALE GENOMIC DNA]</scope>
    <source>
        <strain evidence="2 3">CD08_5</strain>
    </source>
</reference>
<protein>
    <recommendedName>
        <fullName evidence="1">SAF domain-containing protein</fullName>
    </recommendedName>
</protein>
<dbReference type="OrthoDB" id="4866273at2"/>
<dbReference type="CDD" id="cd11614">
    <property type="entry name" value="SAF_CpaB_FlgA_like"/>
    <property type="match status" value="1"/>
</dbReference>
<feature type="domain" description="SAF" evidence="1">
    <location>
        <begin position="50"/>
        <end position="113"/>
    </location>
</feature>
<dbReference type="Gene3D" id="3.90.1210.10">
    <property type="entry name" value="Antifreeze-like/N-acetylneuraminic acid synthase C-terminal domain"/>
    <property type="match status" value="1"/>
</dbReference>
<dbReference type="RefSeq" id="WP_058891922.1">
    <property type="nucleotide sequence ID" value="NZ_LQBL01000029.1"/>
</dbReference>
<evidence type="ECO:0000313" key="3">
    <source>
        <dbReference type="Proteomes" id="UP000054837"/>
    </source>
</evidence>
<gene>
    <name evidence="2" type="ORF">AVL62_14865</name>
</gene>
<dbReference type="Proteomes" id="UP000054837">
    <property type="component" value="Unassembled WGS sequence"/>
</dbReference>
<accession>A0A0W8I4B5</accession>
<organism evidence="2 3">
    <name type="scientific">Serinicoccus chungangensis</name>
    <dbReference type="NCBI Taxonomy" id="767452"/>
    <lineage>
        <taxon>Bacteria</taxon>
        <taxon>Bacillati</taxon>
        <taxon>Actinomycetota</taxon>
        <taxon>Actinomycetes</taxon>
        <taxon>Micrococcales</taxon>
        <taxon>Ornithinimicrobiaceae</taxon>
        <taxon>Serinicoccus</taxon>
    </lineage>
</organism>
<keyword evidence="3" id="KW-1185">Reference proteome</keyword>
<evidence type="ECO:0000259" key="1">
    <source>
        <dbReference type="SMART" id="SM00858"/>
    </source>
</evidence>
<comment type="caution">
    <text evidence="2">The sequence shown here is derived from an EMBL/GenBank/DDBJ whole genome shotgun (WGS) entry which is preliminary data.</text>
</comment>
<evidence type="ECO:0000313" key="2">
    <source>
        <dbReference type="EMBL" id="KUG52848.1"/>
    </source>
</evidence>
<dbReference type="SMART" id="SM00858">
    <property type="entry name" value="SAF"/>
    <property type="match status" value="1"/>
</dbReference>
<sequence length="225" mass="22848">MTTATSGANASRLPARSRDKRPALALLALLLVLVGALGSALLVYRTGNRVPVLVASQTIQQGAEVTEDDFTVTEIAFEEGAQVVSAESLPQFVGSQAVSTIPQGSLVSGQMFTPSELAEPGVQQVGVVVASAGRPADAMRAGDIVRVFATAPESAVAAAEDAQQLVEAAKVVAVGPVVDTSDTIHVTLLLPEDAAPAVVAASATGTVALSLLPADTAPVVDWRTE</sequence>
<dbReference type="InterPro" id="IPR013974">
    <property type="entry name" value="SAF"/>
</dbReference>
<name>A0A0W8I4B5_9MICO</name>
<dbReference type="Pfam" id="PF08666">
    <property type="entry name" value="SAF"/>
    <property type="match status" value="1"/>
</dbReference>
<proteinExistence type="predicted"/>
<dbReference type="STRING" id="767452.AVL62_14865"/>
<dbReference type="EMBL" id="LQBL01000029">
    <property type="protein sequence ID" value="KUG52848.1"/>
    <property type="molecule type" value="Genomic_DNA"/>
</dbReference>